<dbReference type="Proteomes" id="UP001160142">
    <property type="component" value="Unassembled WGS sequence"/>
</dbReference>
<dbReference type="PANTHER" id="PTHR30032">
    <property type="entry name" value="N-ACETYLMURAMOYL-L-ALANINE AMIDASE-RELATED"/>
    <property type="match status" value="1"/>
</dbReference>
<feature type="chain" id="PRO_5046155220" evidence="1">
    <location>
        <begin position="28"/>
        <end position="776"/>
    </location>
</feature>
<organism evidence="2 3">
    <name type="scientific">Antiquaquibacter oligotrophicus</name>
    <dbReference type="NCBI Taxonomy" id="2880260"/>
    <lineage>
        <taxon>Bacteria</taxon>
        <taxon>Bacillati</taxon>
        <taxon>Actinomycetota</taxon>
        <taxon>Actinomycetes</taxon>
        <taxon>Micrococcales</taxon>
        <taxon>Microbacteriaceae</taxon>
        <taxon>Antiquaquibacter</taxon>
    </lineage>
</organism>
<dbReference type="PANTHER" id="PTHR30032:SF4">
    <property type="entry name" value="AMIDASE ENHANCER"/>
    <property type="match status" value="1"/>
</dbReference>
<dbReference type="Gene3D" id="2.40.10.10">
    <property type="entry name" value="Trypsin-like serine proteases"/>
    <property type="match status" value="2"/>
</dbReference>
<evidence type="ECO:0000313" key="2">
    <source>
        <dbReference type="EMBL" id="MDH6181726.1"/>
    </source>
</evidence>
<name>A0ABT6KP05_9MICO</name>
<dbReference type="InterPro" id="IPR009003">
    <property type="entry name" value="Peptidase_S1_PA"/>
</dbReference>
<keyword evidence="1" id="KW-0732">Signal</keyword>
<evidence type="ECO:0000256" key="1">
    <source>
        <dbReference type="SAM" id="SignalP"/>
    </source>
</evidence>
<reference evidence="2 3" key="1">
    <citation type="submission" date="2023-04" db="EMBL/GenBank/DDBJ databases">
        <title>Genome Encyclopedia of Bacteria and Archaea VI: Functional Genomics of Type Strains.</title>
        <authorList>
            <person name="Whitman W."/>
        </authorList>
    </citation>
    <scope>NUCLEOTIDE SEQUENCE [LARGE SCALE GENOMIC DNA]</scope>
    <source>
        <strain evidence="2 3">SG_E_30_P1</strain>
    </source>
</reference>
<dbReference type="CDD" id="cd21112">
    <property type="entry name" value="alphaLP-like"/>
    <property type="match status" value="1"/>
</dbReference>
<proteinExistence type="predicted"/>
<dbReference type="RefSeq" id="WP_322134032.1">
    <property type="nucleotide sequence ID" value="NZ_CP085036.1"/>
</dbReference>
<protein>
    <submittedName>
        <fullName evidence="2">Cell wall-binding protein</fullName>
    </submittedName>
</protein>
<sequence>MLARHRVVAVAAASILLGALVQPLAAAADEAPPLEQMTEFPAAEFAAEASEVPAELAEALARDVDLTPEEYLAQAAASQLAVEVVDGLEAAGVGVVASRLEGTELVVNVETEADAALVESTGATAKLGQPEPLWDPSGLTPEFAADVYGGQGWIFPGAAGWYQCSLGFGGKALPSGQGQIATAGHCTEDMISNGYILNQQYPNDVGTQGVALGSRIAGTTTVGTGLDVGRIGGGSHVLKPYLAQWGGAAGAPLSSLRSVTGDAQPVTGTAICKSGSKTGWSCGTVVETDYLAEICVQNCGGSTSDDVIQTVRSVVAQICVRSGDSGGAAVLGNKAIGITSWATGGSSPCSTETYAGFFQMVSPGGLESVASAYGSTWELNATVTSPTVTASPSGSNNTTLSGTVPHAGIRYTVDVHIDGSPTPFATANVNAGTGGWSVNVSSLPAGLHSYSAIARYGTQSVSAPTTGYLKRGMNIDRIQAANRYLMAVEISKKAYPSGGAPVVYVTNGATYPDALSAGPAAALQGGVMLLSTPTTLPVEVRDEIIRLGPARIVVVGGTATVPADVYNALAALQPNIERIGGANRYEASRNIVADAFSGENPTTAYIATGKNFPDALGASAAGAAFGWPVILVDGTATTLDSATITLLNNLGVDEIKVAGGPASVSNGIFNALKAVDPTPTRLSGANRYEASANIAIDAFGAGAPERAYLATGLNFPDALAGGPLAAQTASPILAVRDTCVPAESLSALQLMESTHVTLLGGTASLGTGVASLTRCA</sequence>
<gene>
    <name evidence="2" type="ORF">M2152_001908</name>
</gene>
<dbReference type="InterPro" id="IPR007253">
    <property type="entry name" value="Cell_wall-bd_2"/>
</dbReference>
<evidence type="ECO:0000313" key="3">
    <source>
        <dbReference type="Proteomes" id="UP001160142"/>
    </source>
</evidence>
<dbReference type="InterPro" id="IPR051922">
    <property type="entry name" value="Bact_Sporulation_Assoc"/>
</dbReference>
<feature type="signal peptide" evidence="1">
    <location>
        <begin position="1"/>
        <end position="27"/>
    </location>
</feature>
<dbReference type="EMBL" id="JARXVQ010000001">
    <property type="protein sequence ID" value="MDH6181726.1"/>
    <property type="molecule type" value="Genomic_DNA"/>
</dbReference>
<dbReference type="Pfam" id="PF04122">
    <property type="entry name" value="CW_binding_2"/>
    <property type="match status" value="3"/>
</dbReference>
<dbReference type="SUPFAM" id="SSF50494">
    <property type="entry name" value="Trypsin-like serine proteases"/>
    <property type="match status" value="1"/>
</dbReference>
<accession>A0ABT6KP05</accession>
<dbReference type="InterPro" id="IPR043504">
    <property type="entry name" value="Peptidase_S1_PA_chymotrypsin"/>
</dbReference>
<keyword evidence="3" id="KW-1185">Reference proteome</keyword>
<comment type="caution">
    <text evidence="2">The sequence shown here is derived from an EMBL/GenBank/DDBJ whole genome shotgun (WGS) entry which is preliminary data.</text>
</comment>